<evidence type="ECO:0000313" key="1">
    <source>
        <dbReference type="Ensembl" id="ENSPMRP00000019566.1"/>
    </source>
</evidence>
<accession>A0A670J5M0</accession>
<sequence>MAKREAFLQAAFNGANKEFLHFIQLHKDAADPFDLNELLQELSRKQKEALWEKLAQWLAQVLVEDPTEEWQRVGEDSDDDMEIETEETTAVIHGVATVVTTSIPTVDENVNIKALLECALILNGILYTLPDSEKSLLGAIQCLCERWWEKGLQRKEVFGKSAFIMLLKKSLEKKIVVGVDIVRLWHLHRALLCFDYDSEESNEVKDLLLRCFMSIGHIKKEEGRRFLSFLFTWNVNFIKMIHGTVKNQLLCFPRSLMTHIAEVYFRAWKKASGNVLEVIEHSCIQDFMHHAIHLPRNSPLNSKVRELLIYFHKQNKCRQGVEEVVYRLYQPILWRALKARNSEVRSNAALLFVDAFPILDPSFNKEDMENEIQRQFDELFTLLGDPQPLVRSTGVLGVSKIAFKYWEMIPANVLADLLKTLIEDLSFDATSADVRCSVFKCLPIILDNVLTHPLLEQLLPALKYNLHDNSEKVRVAFVDMLLKIKSVKAAKFWKICPIEHLLTRLEIDSRPVSRRIVNLLFSSFMPIDQPEEVWCERCVTLIQMNPAAARKFYQYAYEYTSPTNIAKLMLTIQSCLNACIRQELKASDSDDEDSEKENMSVPHNVLSVDDIPSMAGLLEIIVILWRSIQKPLNRNEGAKNHIVRKFASVLSEYLKVFKDDRCVSPIIVLASFMTPAAIPTFSCGVVSKLKNLENGATENKYSSLLDCLCRWGKVGHILELICDWMTAEPSNGTSERRVRIQETHESKPELALDYMEYLLTHYMNRECLLSLPKENLDHLLKALEAAKDVLGSSSRGSDARHPFYPATALRAFSLYCRLNIHLQYKFASEGQEYLSALEKAGAWIESSILPAFEIDEQEGNIEQPNETSQLVNYLTVCKDVIAVGLGDSEFQAHLLNLTIVIIHTGMFLIHCLAHNDWEELLDNVQKMFQKILECMALRLRRQREEGIQVFVAYEVGQLVSCQMNDLFYLQLLGSETFKVM</sequence>
<dbReference type="PANTHER" id="PTHR16199:SF4">
    <property type="entry name" value="CONDENSIN-2 COMPLEX SUBUNIT G2"/>
    <property type="match status" value="1"/>
</dbReference>
<dbReference type="GO" id="GO:0005634">
    <property type="term" value="C:nucleus"/>
    <property type="evidence" value="ECO:0007669"/>
    <property type="project" value="InterPro"/>
</dbReference>
<dbReference type="SUPFAM" id="SSF48371">
    <property type="entry name" value="ARM repeat"/>
    <property type="match status" value="1"/>
</dbReference>
<dbReference type="InterPro" id="IPR016024">
    <property type="entry name" value="ARM-type_fold"/>
</dbReference>
<organism evidence="1 2">
    <name type="scientific">Podarcis muralis</name>
    <name type="common">Wall lizard</name>
    <name type="synonym">Lacerta muralis</name>
    <dbReference type="NCBI Taxonomy" id="64176"/>
    <lineage>
        <taxon>Eukaryota</taxon>
        <taxon>Metazoa</taxon>
        <taxon>Chordata</taxon>
        <taxon>Craniata</taxon>
        <taxon>Vertebrata</taxon>
        <taxon>Euteleostomi</taxon>
        <taxon>Lepidosauria</taxon>
        <taxon>Squamata</taxon>
        <taxon>Bifurcata</taxon>
        <taxon>Unidentata</taxon>
        <taxon>Episquamata</taxon>
        <taxon>Laterata</taxon>
        <taxon>Lacertibaenia</taxon>
        <taxon>Lacertidae</taxon>
        <taxon>Podarcis</taxon>
    </lineage>
</organism>
<dbReference type="InterPro" id="IPR024741">
    <property type="entry name" value="Condensin2_G2"/>
</dbReference>
<dbReference type="GO" id="GO:0000070">
    <property type="term" value="P:mitotic sister chromatid segregation"/>
    <property type="evidence" value="ECO:0007669"/>
    <property type="project" value="TreeGrafter"/>
</dbReference>
<proteinExistence type="predicted"/>
<dbReference type="Proteomes" id="UP000472272">
    <property type="component" value="Chromosome 12"/>
</dbReference>
<evidence type="ECO:0000313" key="2">
    <source>
        <dbReference type="Proteomes" id="UP000472272"/>
    </source>
</evidence>
<dbReference type="Ensembl" id="ENSPMRT00000020785.1">
    <property type="protein sequence ID" value="ENSPMRP00000019566.1"/>
    <property type="gene ID" value="ENSPMRG00000012757.1"/>
</dbReference>
<reference evidence="1" key="3">
    <citation type="submission" date="2025-09" db="UniProtKB">
        <authorList>
            <consortium name="Ensembl"/>
        </authorList>
    </citation>
    <scope>IDENTIFICATION</scope>
</reference>
<dbReference type="InterPro" id="IPR011989">
    <property type="entry name" value="ARM-like"/>
</dbReference>
<name>A0A670J5M0_PODMU</name>
<dbReference type="GeneTree" id="ENSGT00490000043432"/>
<reference evidence="1" key="2">
    <citation type="submission" date="2025-08" db="UniProtKB">
        <authorList>
            <consortium name="Ensembl"/>
        </authorList>
    </citation>
    <scope>IDENTIFICATION</scope>
</reference>
<reference evidence="1 2" key="1">
    <citation type="journal article" date="2019" name="Proc. Natl. Acad. Sci. U.S.A.">
        <title>Regulatory changes in pterin and carotenoid genes underlie balanced color polymorphisms in the wall lizard.</title>
        <authorList>
            <person name="Andrade P."/>
            <person name="Pinho C."/>
            <person name="Perez I de Lanuza G."/>
            <person name="Afonso S."/>
            <person name="Brejcha J."/>
            <person name="Rubin C.J."/>
            <person name="Wallerman O."/>
            <person name="Pereira P."/>
            <person name="Sabatino S.J."/>
            <person name="Bellati A."/>
            <person name="Pellitteri-Rosa D."/>
            <person name="Bosakova Z."/>
            <person name="Bunikis I."/>
            <person name="Carretero M.A."/>
            <person name="Feiner N."/>
            <person name="Marsik P."/>
            <person name="Pauperio F."/>
            <person name="Salvi D."/>
            <person name="Soler L."/>
            <person name="While G.M."/>
            <person name="Uller T."/>
            <person name="Font E."/>
            <person name="Andersson L."/>
            <person name="Carneiro M."/>
        </authorList>
    </citation>
    <scope>NUCLEOTIDE SEQUENCE</scope>
</reference>
<dbReference type="AlphaFoldDB" id="A0A670J5M0"/>
<dbReference type="GO" id="GO:0000796">
    <property type="term" value="C:condensin complex"/>
    <property type="evidence" value="ECO:0007669"/>
    <property type="project" value="TreeGrafter"/>
</dbReference>
<protein>
    <submittedName>
        <fullName evidence="1">Non-SMC condensin II complex subunit G2</fullName>
    </submittedName>
</protein>
<gene>
    <name evidence="1" type="primary">NCAPG2</name>
</gene>
<keyword evidence="2" id="KW-1185">Reference proteome</keyword>
<dbReference type="PANTHER" id="PTHR16199">
    <property type="entry name" value="CONDENSIN-2 COMPLEX SUBUNIT G2"/>
    <property type="match status" value="1"/>
</dbReference>
<dbReference type="Pfam" id="PF12422">
    <property type="entry name" value="Condensin2nSMC"/>
    <property type="match status" value="1"/>
</dbReference>
<dbReference type="Gene3D" id="1.25.10.10">
    <property type="entry name" value="Leucine-rich Repeat Variant"/>
    <property type="match status" value="1"/>
</dbReference>